<proteinExistence type="predicted"/>
<evidence type="ECO:0000313" key="2">
    <source>
        <dbReference type="EMBL" id="QXN94971.1"/>
    </source>
</evidence>
<organism evidence="2 3">
    <name type="scientific">Nocardia iowensis</name>
    <dbReference type="NCBI Taxonomy" id="204891"/>
    <lineage>
        <taxon>Bacteria</taxon>
        <taxon>Bacillati</taxon>
        <taxon>Actinomycetota</taxon>
        <taxon>Actinomycetes</taxon>
        <taxon>Mycobacteriales</taxon>
        <taxon>Nocardiaceae</taxon>
        <taxon>Nocardia</taxon>
    </lineage>
</organism>
<sequence length="194" mass="21933">MKNRRSRRACATVVTVGALAAVVMTAPVASGDLKAWHADSYPLVAVPLPNDVKFKPIDPVFTPEKMQKITEALCTQDELPQEDLDNIDTAYYTLPVDFGTAEEPKDPIAEVRKELLGTEKFTNESRLKLCEDEKLRTKYAKTLNDRIAKYGVVLKPELRKLQGQELKEEVHNVWVERLGNYSARLKKYLGDTEI</sequence>
<feature type="signal peptide" evidence="1">
    <location>
        <begin position="1"/>
        <end position="20"/>
    </location>
</feature>
<dbReference type="EMBL" id="CP078145">
    <property type="protein sequence ID" value="QXN94971.1"/>
    <property type="molecule type" value="Genomic_DNA"/>
</dbReference>
<keyword evidence="1" id="KW-0732">Signal</keyword>
<feature type="chain" id="PRO_5046052286" evidence="1">
    <location>
        <begin position="21"/>
        <end position="194"/>
    </location>
</feature>
<accession>A0ABX8S0P9</accession>
<evidence type="ECO:0000313" key="3">
    <source>
        <dbReference type="Proteomes" id="UP000694257"/>
    </source>
</evidence>
<dbReference type="RefSeq" id="WP_218477704.1">
    <property type="nucleotide sequence ID" value="NZ_BAABJN010000007.1"/>
</dbReference>
<protein>
    <submittedName>
        <fullName evidence="2">Uncharacterized protein</fullName>
    </submittedName>
</protein>
<dbReference type="Proteomes" id="UP000694257">
    <property type="component" value="Chromosome"/>
</dbReference>
<keyword evidence="3" id="KW-1185">Reference proteome</keyword>
<gene>
    <name evidence="2" type="ORF">KV110_19155</name>
</gene>
<name>A0ABX8S0P9_NOCIO</name>
<reference evidence="2 3" key="1">
    <citation type="submission" date="2021-07" db="EMBL/GenBank/DDBJ databases">
        <title>Whole Genome Sequence of Nocardia Iowensis.</title>
        <authorList>
            <person name="Lamm A."/>
            <person name="Collins-Fairclough A.M."/>
            <person name="Bunk B."/>
            <person name="Sproer C."/>
        </authorList>
    </citation>
    <scope>NUCLEOTIDE SEQUENCE [LARGE SCALE GENOMIC DNA]</scope>
    <source>
        <strain evidence="2 3">NRRL 5646</strain>
    </source>
</reference>
<evidence type="ECO:0000256" key="1">
    <source>
        <dbReference type="SAM" id="SignalP"/>
    </source>
</evidence>